<dbReference type="PROSITE" id="PS51635">
    <property type="entry name" value="PNPLA"/>
    <property type="match status" value="1"/>
</dbReference>
<dbReference type="PANTHER" id="PTHR14226:SF29">
    <property type="entry name" value="NEUROPATHY TARGET ESTERASE SWS"/>
    <property type="match status" value="1"/>
</dbReference>
<keyword evidence="2 4" id="KW-0442">Lipid degradation</keyword>
<evidence type="ECO:0000256" key="2">
    <source>
        <dbReference type="ARBA" id="ARBA00022963"/>
    </source>
</evidence>
<dbReference type="GO" id="GO:0016787">
    <property type="term" value="F:hydrolase activity"/>
    <property type="evidence" value="ECO:0007669"/>
    <property type="project" value="UniProtKB-UniRule"/>
</dbReference>
<keyword evidence="1 4" id="KW-0378">Hydrolase</keyword>
<dbReference type="InterPro" id="IPR050301">
    <property type="entry name" value="NTE"/>
</dbReference>
<sequence>MKIGIVLSGGGIRGIAHLGVLKALQDQKITISMITGTSAGAIVGALFANGIDPYSALQIFQETRILRFLRPAFLSPALLSLESTIPLFKRYLPHDSFENLKIPLIITSTNFNKGKLVYFQKGDLIRKVLASSCIPGVFNPLMIDGEFYVDGGVLNNFPIEPLLNNCDFIIGSSCNHLPEIDKFRNIKHVFERAAVLSINSDMEEKLKCVDFLVEPYGLGQTSLFDTKRAEEIFWLAHEETLKQIDHLKTKMEAKEKGIIAK</sequence>
<evidence type="ECO:0000256" key="3">
    <source>
        <dbReference type="ARBA" id="ARBA00023098"/>
    </source>
</evidence>
<evidence type="ECO:0000259" key="5">
    <source>
        <dbReference type="PROSITE" id="PS51635"/>
    </source>
</evidence>
<dbReference type="OrthoDB" id="9770965at2"/>
<dbReference type="AlphaFoldDB" id="A0A179DHG4"/>
<name>A0A179DHG4_9SPHI</name>
<evidence type="ECO:0000313" key="7">
    <source>
        <dbReference type="Proteomes" id="UP000078459"/>
    </source>
</evidence>
<dbReference type="InterPro" id="IPR016035">
    <property type="entry name" value="Acyl_Trfase/lysoPLipase"/>
</dbReference>
<comment type="caution">
    <text evidence="6">The sequence shown here is derived from an EMBL/GenBank/DDBJ whole genome shotgun (WGS) entry which is preliminary data.</text>
</comment>
<evidence type="ECO:0000256" key="1">
    <source>
        <dbReference type="ARBA" id="ARBA00022801"/>
    </source>
</evidence>
<feature type="active site" description="Proton acceptor" evidence="4">
    <location>
        <position position="150"/>
    </location>
</feature>
<keyword evidence="7" id="KW-1185">Reference proteome</keyword>
<keyword evidence="3 4" id="KW-0443">Lipid metabolism</keyword>
<reference evidence="6 7" key="1">
    <citation type="submission" date="2016-04" db="EMBL/GenBank/DDBJ databases">
        <authorList>
            <person name="Evans L.H."/>
            <person name="Alamgir A."/>
            <person name="Owens N."/>
            <person name="Weber N.D."/>
            <person name="Virtaneva K."/>
            <person name="Barbian K."/>
            <person name="Babar A."/>
            <person name="Rosenke K."/>
        </authorList>
    </citation>
    <scope>NUCLEOTIDE SEQUENCE [LARGE SCALE GENOMIC DNA]</scope>
    <source>
        <strain evidence="6 7">CCM 8644</strain>
    </source>
</reference>
<dbReference type="RefSeq" id="WP_068821732.1">
    <property type="nucleotide sequence ID" value="NZ_LWHJ01000022.1"/>
</dbReference>
<dbReference type="CDD" id="cd07205">
    <property type="entry name" value="Pat_PNPLA6_PNPLA7_NTE1_like"/>
    <property type="match status" value="1"/>
</dbReference>
<feature type="short sequence motif" description="DGA/G" evidence="4">
    <location>
        <begin position="150"/>
        <end position="152"/>
    </location>
</feature>
<dbReference type="STRING" id="1826909.A5893_05985"/>
<dbReference type="InterPro" id="IPR002641">
    <property type="entry name" value="PNPLA_dom"/>
</dbReference>
<feature type="short sequence motif" description="GXSXG" evidence="4">
    <location>
        <begin position="36"/>
        <end position="40"/>
    </location>
</feature>
<feature type="short sequence motif" description="GXGXXG" evidence="4">
    <location>
        <begin position="9"/>
        <end position="14"/>
    </location>
</feature>
<dbReference type="Gene3D" id="3.40.1090.10">
    <property type="entry name" value="Cytosolic phospholipase A2 catalytic domain"/>
    <property type="match status" value="2"/>
</dbReference>
<gene>
    <name evidence="6" type="ORF">A5893_05985</name>
</gene>
<dbReference type="Pfam" id="PF01734">
    <property type="entry name" value="Patatin"/>
    <property type="match status" value="1"/>
</dbReference>
<dbReference type="GO" id="GO:0016042">
    <property type="term" value="P:lipid catabolic process"/>
    <property type="evidence" value="ECO:0007669"/>
    <property type="project" value="UniProtKB-UniRule"/>
</dbReference>
<feature type="active site" description="Nucleophile" evidence="4">
    <location>
        <position position="38"/>
    </location>
</feature>
<proteinExistence type="predicted"/>
<organism evidence="6 7">
    <name type="scientific">Pedobacter psychrophilus</name>
    <dbReference type="NCBI Taxonomy" id="1826909"/>
    <lineage>
        <taxon>Bacteria</taxon>
        <taxon>Pseudomonadati</taxon>
        <taxon>Bacteroidota</taxon>
        <taxon>Sphingobacteriia</taxon>
        <taxon>Sphingobacteriales</taxon>
        <taxon>Sphingobacteriaceae</taxon>
        <taxon>Pedobacter</taxon>
    </lineage>
</organism>
<dbReference type="EMBL" id="LWHJ01000022">
    <property type="protein sequence ID" value="OAQ40495.1"/>
    <property type="molecule type" value="Genomic_DNA"/>
</dbReference>
<dbReference type="SUPFAM" id="SSF52151">
    <property type="entry name" value="FabD/lysophospholipase-like"/>
    <property type="match status" value="1"/>
</dbReference>
<feature type="domain" description="PNPLA" evidence="5">
    <location>
        <begin position="5"/>
        <end position="163"/>
    </location>
</feature>
<dbReference type="Proteomes" id="UP000078459">
    <property type="component" value="Unassembled WGS sequence"/>
</dbReference>
<evidence type="ECO:0000313" key="6">
    <source>
        <dbReference type="EMBL" id="OAQ40495.1"/>
    </source>
</evidence>
<dbReference type="PANTHER" id="PTHR14226">
    <property type="entry name" value="NEUROPATHY TARGET ESTERASE/SWISS CHEESE D.MELANOGASTER"/>
    <property type="match status" value="1"/>
</dbReference>
<protein>
    <submittedName>
        <fullName evidence="6">Patatin</fullName>
    </submittedName>
</protein>
<accession>A0A179DHG4</accession>
<evidence type="ECO:0000256" key="4">
    <source>
        <dbReference type="PROSITE-ProRule" id="PRU01161"/>
    </source>
</evidence>
<reference evidence="6 7" key="2">
    <citation type="submission" date="2016-06" db="EMBL/GenBank/DDBJ databases">
        <title>Pedobacter psychrophilus sp. nov., isolated from Antarctic fragmentary rock.</title>
        <authorList>
            <person name="Svec P."/>
        </authorList>
    </citation>
    <scope>NUCLEOTIDE SEQUENCE [LARGE SCALE GENOMIC DNA]</scope>
    <source>
        <strain evidence="6 7">CCM 8644</strain>
    </source>
</reference>